<proteinExistence type="inferred from homology"/>
<dbReference type="SUPFAM" id="SSF51735">
    <property type="entry name" value="NAD(P)-binding Rossmann-fold domains"/>
    <property type="match status" value="1"/>
</dbReference>
<dbReference type="Pfam" id="PF03435">
    <property type="entry name" value="Sacchrp_dh_NADP"/>
    <property type="match status" value="1"/>
</dbReference>
<sequence>MIATNQEEIGILCSYRNSISESTAFKFRSLPSSMEGTPYDLIILGATGFTGKYVVREALRFLNPSSPLKSFALAGRNLTKLTQTLQWAAHPHSPPPIPLLIADIADPQSIHRLCTQTKLILNCVGPFRRYGEPVVAACVETGCDYLDICGEPEFMEKMEANYHERAVQSGALVVSACGFDSVPAELGLMFNSRQWVGQTAPNRIEAYLSLESSKKIVGNFGTFESAVLGVANADQLLKLRRSRPRKPRPKIPGPPPPKGPTIEHKKEIGLWSVRLPSADSTVVRRTLSTLVENPQGLPGVNESAYEIEQRKTFWSSVKPAHFGVKIGTKSLIGILRIIAVGMFIGLLGKTSLGRWLLLTFPSVFSLGWFRKKGPSEEEVNSASFKMWFVGHGFRSSNNEANVEPEMEIVTRVMGPEIGYLTTPIILVQCALIVLSRREALPKGGVLTPGIVFGPTDLQQRLQENGISFDVISKNA</sequence>
<organism evidence="4 5">
    <name type="scientific">Cucumis sativus</name>
    <name type="common">Cucumber</name>
    <dbReference type="NCBI Taxonomy" id="3659"/>
    <lineage>
        <taxon>Eukaryota</taxon>
        <taxon>Viridiplantae</taxon>
        <taxon>Streptophyta</taxon>
        <taxon>Embryophyta</taxon>
        <taxon>Tracheophyta</taxon>
        <taxon>Spermatophyta</taxon>
        <taxon>Magnoliopsida</taxon>
        <taxon>eudicotyledons</taxon>
        <taxon>Gunneridae</taxon>
        <taxon>Pentapetalae</taxon>
        <taxon>rosids</taxon>
        <taxon>fabids</taxon>
        <taxon>Cucurbitales</taxon>
        <taxon>Cucurbitaceae</taxon>
        <taxon>Benincaseae</taxon>
        <taxon>Cucumis</taxon>
    </lineage>
</organism>
<dbReference type="OMA" id="KRPVQMH"/>
<dbReference type="GO" id="GO:0005811">
    <property type="term" value="C:lipid droplet"/>
    <property type="evidence" value="ECO:0000318"/>
    <property type="project" value="GO_Central"/>
</dbReference>
<protein>
    <recommendedName>
        <fullName evidence="3">Saccharopine dehydrogenase NADP binding domain-containing protein</fullName>
    </recommendedName>
</protein>
<dbReference type="Gene3D" id="3.40.50.720">
    <property type="entry name" value="NAD(P)-binding Rossmann-like Domain"/>
    <property type="match status" value="1"/>
</dbReference>
<dbReference type="InterPro" id="IPR005097">
    <property type="entry name" value="Sacchrp_dh_NADP-bd"/>
</dbReference>
<dbReference type="Gramene" id="KGN59529">
    <property type="protein sequence ID" value="KGN59529"/>
    <property type="gene ID" value="Csa_3G824740"/>
</dbReference>
<dbReference type="PANTHER" id="PTHR12286">
    <property type="entry name" value="SACCHAROPINE DEHYDROGENASE-LIKE OXIDOREDUCTASE"/>
    <property type="match status" value="1"/>
</dbReference>
<comment type="similarity">
    <text evidence="1">Belongs to the saccharopine dehydrogenase family.</text>
</comment>
<dbReference type="InterPro" id="IPR051276">
    <property type="entry name" value="Saccharopine_DH-like_oxidrdct"/>
</dbReference>
<evidence type="ECO:0000259" key="3">
    <source>
        <dbReference type="Pfam" id="PF03435"/>
    </source>
</evidence>
<evidence type="ECO:0000256" key="2">
    <source>
        <dbReference type="SAM" id="MobiDB-lite"/>
    </source>
</evidence>
<dbReference type="FunFam" id="3.40.50.720:FF:000455">
    <property type="entry name" value="Putative mitochondrial saccharopine dehydrogenase-like oxidoreductase"/>
    <property type="match status" value="1"/>
</dbReference>
<dbReference type="InterPro" id="IPR036291">
    <property type="entry name" value="NAD(P)-bd_dom_sf"/>
</dbReference>
<dbReference type="GO" id="GO:0009247">
    <property type="term" value="P:glycolipid biosynthetic process"/>
    <property type="evidence" value="ECO:0000318"/>
    <property type="project" value="GO_Central"/>
</dbReference>
<dbReference type="PANTHER" id="PTHR12286:SF5">
    <property type="entry name" value="SACCHAROPINE DEHYDROGENASE-LIKE OXIDOREDUCTASE"/>
    <property type="match status" value="1"/>
</dbReference>
<dbReference type="GO" id="GO:0016020">
    <property type="term" value="C:membrane"/>
    <property type="evidence" value="ECO:0007669"/>
    <property type="project" value="GOC"/>
</dbReference>
<dbReference type="eggNOG" id="KOG2733">
    <property type="taxonomic scope" value="Eukaryota"/>
</dbReference>
<gene>
    <name evidence="4" type="ORF">Csa_3G824740</name>
</gene>
<evidence type="ECO:0000313" key="4">
    <source>
        <dbReference type="EMBL" id="KGN59529.1"/>
    </source>
</evidence>
<accession>A0A0A0LF70</accession>
<dbReference type="AlphaFoldDB" id="A0A0A0LF70"/>
<reference evidence="4 5" key="4">
    <citation type="journal article" date="2011" name="BMC Genomics">
        <title>RNA-Seq improves annotation of protein-coding genes in the cucumber genome.</title>
        <authorList>
            <person name="Li Z."/>
            <person name="Zhang Z."/>
            <person name="Yan P."/>
            <person name="Huang S."/>
            <person name="Fei Z."/>
            <person name="Lin K."/>
        </authorList>
    </citation>
    <scope>NUCLEOTIDE SEQUENCE [LARGE SCALE GENOMIC DNA]</scope>
    <source>
        <strain evidence="5">cv. 9930</strain>
    </source>
</reference>
<feature type="domain" description="Saccharopine dehydrogenase NADP binding" evidence="3">
    <location>
        <begin position="42"/>
        <end position="174"/>
    </location>
</feature>
<evidence type="ECO:0000313" key="5">
    <source>
        <dbReference type="Proteomes" id="UP000029981"/>
    </source>
</evidence>
<reference evidence="4 5" key="3">
    <citation type="journal article" date="2010" name="BMC Genomics">
        <title>Transcriptome sequencing and comparative analysis of cucumber flowers with different sex types.</title>
        <authorList>
            <person name="Guo S."/>
            <person name="Zheng Y."/>
            <person name="Joung J.G."/>
            <person name="Liu S."/>
            <person name="Zhang Z."/>
            <person name="Crasta O.R."/>
            <person name="Sobral B.W."/>
            <person name="Xu Y."/>
            <person name="Huang S."/>
            <person name="Fei Z."/>
        </authorList>
    </citation>
    <scope>NUCLEOTIDE SEQUENCE [LARGE SCALE GENOMIC DNA]</scope>
    <source>
        <strain evidence="5">cv. 9930</strain>
    </source>
</reference>
<dbReference type="EMBL" id="CM002924">
    <property type="protein sequence ID" value="KGN59529.1"/>
    <property type="molecule type" value="Genomic_DNA"/>
</dbReference>
<name>A0A0A0LF70_CUCSA</name>
<feature type="compositionally biased region" description="Pro residues" evidence="2">
    <location>
        <begin position="250"/>
        <end position="259"/>
    </location>
</feature>
<dbReference type="Proteomes" id="UP000029981">
    <property type="component" value="Chromosome 3"/>
</dbReference>
<feature type="region of interest" description="Disordered" evidence="2">
    <location>
        <begin position="241"/>
        <end position="263"/>
    </location>
</feature>
<reference evidence="4 5" key="1">
    <citation type="journal article" date="2009" name="Nat. Genet.">
        <title>The genome of the cucumber, Cucumis sativus L.</title>
        <authorList>
            <person name="Huang S."/>
            <person name="Li R."/>
            <person name="Zhang Z."/>
            <person name="Li L."/>
            <person name="Gu X."/>
            <person name="Fan W."/>
            <person name="Lucas W.J."/>
            <person name="Wang X."/>
            <person name="Xie B."/>
            <person name="Ni P."/>
            <person name="Ren Y."/>
            <person name="Zhu H."/>
            <person name="Li J."/>
            <person name="Lin K."/>
            <person name="Jin W."/>
            <person name="Fei Z."/>
            <person name="Li G."/>
            <person name="Staub J."/>
            <person name="Kilian A."/>
            <person name="van der Vossen E.A."/>
            <person name="Wu Y."/>
            <person name="Guo J."/>
            <person name="He J."/>
            <person name="Jia Z."/>
            <person name="Ren Y."/>
            <person name="Tian G."/>
            <person name="Lu Y."/>
            <person name="Ruan J."/>
            <person name="Qian W."/>
            <person name="Wang M."/>
            <person name="Huang Q."/>
            <person name="Li B."/>
            <person name="Xuan Z."/>
            <person name="Cao J."/>
            <person name="Asan"/>
            <person name="Wu Z."/>
            <person name="Zhang J."/>
            <person name="Cai Q."/>
            <person name="Bai Y."/>
            <person name="Zhao B."/>
            <person name="Han Y."/>
            <person name="Li Y."/>
            <person name="Li X."/>
            <person name="Wang S."/>
            <person name="Shi Q."/>
            <person name="Liu S."/>
            <person name="Cho W.K."/>
            <person name="Kim J.Y."/>
            <person name="Xu Y."/>
            <person name="Heller-Uszynska K."/>
            <person name="Miao H."/>
            <person name="Cheng Z."/>
            <person name="Zhang S."/>
            <person name="Wu J."/>
            <person name="Yang Y."/>
            <person name="Kang H."/>
            <person name="Li M."/>
            <person name="Liang H."/>
            <person name="Ren X."/>
            <person name="Shi Z."/>
            <person name="Wen M."/>
            <person name="Jian M."/>
            <person name="Yang H."/>
            <person name="Zhang G."/>
            <person name="Yang Z."/>
            <person name="Chen R."/>
            <person name="Liu S."/>
            <person name="Li J."/>
            <person name="Ma L."/>
            <person name="Liu H."/>
            <person name="Zhou Y."/>
            <person name="Zhao J."/>
            <person name="Fang X."/>
            <person name="Li G."/>
            <person name="Fang L."/>
            <person name="Li Y."/>
            <person name="Liu D."/>
            <person name="Zheng H."/>
            <person name="Zhang Y."/>
            <person name="Qin N."/>
            <person name="Li Z."/>
            <person name="Yang G."/>
            <person name="Yang S."/>
            <person name="Bolund L."/>
            <person name="Kristiansen K."/>
            <person name="Zheng H."/>
            <person name="Li S."/>
            <person name="Zhang X."/>
            <person name="Yang H."/>
            <person name="Wang J."/>
            <person name="Sun R."/>
            <person name="Zhang B."/>
            <person name="Jiang S."/>
            <person name="Wang J."/>
            <person name="Du Y."/>
            <person name="Li S."/>
        </authorList>
    </citation>
    <scope>NUCLEOTIDE SEQUENCE [LARGE SCALE GENOMIC DNA]</scope>
    <source>
        <strain evidence="5">cv. 9930</strain>
    </source>
</reference>
<reference evidence="4 5" key="2">
    <citation type="journal article" date="2009" name="PLoS ONE">
        <title>An integrated genetic and cytogenetic map of the cucumber genome.</title>
        <authorList>
            <person name="Ren Y."/>
            <person name="Zhang Z."/>
            <person name="Liu J."/>
            <person name="Staub J.E."/>
            <person name="Han Y."/>
            <person name="Cheng Z."/>
            <person name="Li X."/>
            <person name="Lu J."/>
            <person name="Miao H."/>
            <person name="Kang H."/>
            <person name="Xie B."/>
            <person name="Gu X."/>
            <person name="Wang X."/>
            <person name="Du Y."/>
            <person name="Jin W."/>
            <person name="Huang S."/>
        </authorList>
    </citation>
    <scope>NUCLEOTIDE SEQUENCE [LARGE SCALE GENOMIC DNA]</scope>
    <source>
        <strain evidence="5">cv. 9930</strain>
    </source>
</reference>
<evidence type="ECO:0000256" key="1">
    <source>
        <dbReference type="ARBA" id="ARBA00038048"/>
    </source>
</evidence>
<keyword evidence="5" id="KW-1185">Reference proteome</keyword>